<dbReference type="EMBL" id="JASGXD010000002">
    <property type="protein sequence ID" value="KAK6007601.1"/>
    <property type="molecule type" value="Genomic_DNA"/>
</dbReference>
<gene>
    <name evidence="2" type="ORF">QM012_004415</name>
</gene>
<comment type="caution">
    <text evidence="2">The sequence shown here is derived from an EMBL/GenBank/DDBJ whole genome shotgun (WGS) entry which is preliminary data.</text>
</comment>
<reference evidence="2 3" key="1">
    <citation type="submission" date="2023-11" db="EMBL/GenBank/DDBJ databases">
        <title>Draft genome sequence and annotation of the polyextremotolerant black yeast-like fungus Aureobasidium pullulans NRRL 62042.</title>
        <authorList>
            <person name="Dielentheis-Frenken M.R.E."/>
            <person name="Wibberg D."/>
            <person name="Blank L.M."/>
            <person name="Tiso T."/>
        </authorList>
    </citation>
    <scope>NUCLEOTIDE SEQUENCE [LARGE SCALE GENOMIC DNA]</scope>
    <source>
        <strain evidence="2 3">NRRL 62042</strain>
    </source>
</reference>
<feature type="domain" description="Protein root UVB sensitive/RUS" evidence="1">
    <location>
        <begin position="42"/>
        <end position="70"/>
    </location>
</feature>
<protein>
    <recommendedName>
        <fullName evidence="1">Protein root UVB sensitive/RUS domain-containing protein</fullName>
    </recommendedName>
</protein>
<sequence length="82" mass="8888">MSKPALLLTETDEAGNVVATYHQTSTAKRSATRIDRIVPDGSQKSLKTLLDVFLPSGYPQSVTEDYLPYAASFIRVTGTALI</sequence>
<dbReference type="Proteomes" id="UP001341245">
    <property type="component" value="Unassembled WGS sequence"/>
</dbReference>
<dbReference type="InterPro" id="IPR054549">
    <property type="entry name" value="UVB_sens_RUS_dom"/>
</dbReference>
<evidence type="ECO:0000259" key="1">
    <source>
        <dbReference type="Pfam" id="PF04884"/>
    </source>
</evidence>
<organism evidence="2 3">
    <name type="scientific">Aureobasidium pullulans</name>
    <name type="common">Black yeast</name>
    <name type="synonym">Pullularia pullulans</name>
    <dbReference type="NCBI Taxonomy" id="5580"/>
    <lineage>
        <taxon>Eukaryota</taxon>
        <taxon>Fungi</taxon>
        <taxon>Dikarya</taxon>
        <taxon>Ascomycota</taxon>
        <taxon>Pezizomycotina</taxon>
        <taxon>Dothideomycetes</taxon>
        <taxon>Dothideomycetidae</taxon>
        <taxon>Dothideales</taxon>
        <taxon>Saccotheciaceae</taxon>
        <taxon>Aureobasidium</taxon>
    </lineage>
</organism>
<evidence type="ECO:0000313" key="3">
    <source>
        <dbReference type="Proteomes" id="UP001341245"/>
    </source>
</evidence>
<keyword evidence="3" id="KW-1185">Reference proteome</keyword>
<evidence type="ECO:0000313" key="2">
    <source>
        <dbReference type="EMBL" id="KAK6007601.1"/>
    </source>
</evidence>
<accession>A0ABR0TTW7</accession>
<proteinExistence type="predicted"/>
<name>A0ABR0TTW7_AURPU</name>
<dbReference type="Pfam" id="PF04884">
    <property type="entry name" value="UVB_sens_prot"/>
    <property type="match status" value="1"/>
</dbReference>